<dbReference type="EC" id="3.2.1.17" evidence="1"/>
<sequence>MMTRPSNRSLAAIIGSVAAAGVLALTPLFEGTVTKTYRDQGGVLTYCTGATEDAQWGRTYTPEQCKAQLDRDLARHAEGMMACIHVPMADGQKIAYTDVTYNIGVTAFCGSSMARRTNAGDAGGGCEALMAWNKIGITENRGLTRRRAAERDICLRGLE</sequence>
<dbReference type="HAMAP" id="MF_04110">
    <property type="entry name" value="ENDOLYSIN_T4"/>
    <property type="match status" value="1"/>
</dbReference>
<dbReference type="Proteomes" id="UP001155901">
    <property type="component" value="Unassembled WGS sequence"/>
</dbReference>
<evidence type="ECO:0000313" key="2">
    <source>
        <dbReference type="EMBL" id="MBV6321890.1"/>
    </source>
</evidence>
<dbReference type="InterPro" id="IPR002196">
    <property type="entry name" value="Glyco_hydro_24"/>
</dbReference>
<dbReference type="AlphaFoldDB" id="A0AA41H993"/>
<dbReference type="EMBL" id="JAHTGR010000006">
    <property type="protein sequence ID" value="MBV6321890.1"/>
    <property type="molecule type" value="Genomic_DNA"/>
</dbReference>
<keyword evidence="1 3" id="KW-0326">Glycosidase</keyword>
<dbReference type="PANTHER" id="PTHR38107">
    <property type="match status" value="1"/>
</dbReference>
<dbReference type="GO" id="GO:0009253">
    <property type="term" value="P:peptidoglycan catabolic process"/>
    <property type="evidence" value="ECO:0007669"/>
    <property type="project" value="InterPro"/>
</dbReference>
<dbReference type="GO" id="GO:0003796">
    <property type="term" value="F:lysozyme activity"/>
    <property type="evidence" value="ECO:0007669"/>
    <property type="project" value="UniProtKB-EC"/>
</dbReference>
<evidence type="ECO:0000256" key="1">
    <source>
        <dbReference type="RuleBase" id="RU003788"/>
    </source>
</evidence>
<comment type="catalytic activity">
    <reaction evidence="1">
        <text>Hydrolysis of (1-&gt;4)-beta-linkages between N-acetylmuramic acid and N-acetyl-D-glucosamine residues in a peptidoglycan and between N-acetyl-D-glucosamine residues in chitodextrins.</text>
        <dbReference type="EC" id="3.2.1.17"/>
    </reaction>
</comment>
<keyword evidence="1" id="KW-0929">Antimicrobial</keyword>
<organism evidence="2 4">
    <name type="scientific">Duganella violaceipulchra</name>
    <dbReference type="NCBI Taxonomy" id="2849652"/>
    <lineage>
        <taxon>Bacteria</taxon>
        <taxon>Pseudomonadati</taxon>
        <taxon>Pseudomonadota</taxon>
        <taxon>Betaproteobacteria</taxon>
        <taxon>Burkholderiales</taxon>
        <taxon>Oxalobacteraceae</taxon>
        <taxon>Telluria group</taxon>
        <taxon>Duganella</taxon>
    </lineage>
</organism>
<evidence type="ECO:0000313" key="5">
    <source>
        <dbReference type="Proteomes" id="UP001162889"/>
    </source>
</evidence>
<dbReference type="PANTHER" id="PTHR38107:SF3">
    <property type="entry name" value="LYSOZYME RRRD-RELATED"/>
    <property type="match status" value="1"/>
</dbReference>
<dbReference type="Proteomes" id="UP001162889">
    <property type="component" value="Unassembled WGS sequence"/>
</dbReference>
<dbReference type="GO" id="GO:0031640">
    <property type="term" value="P:killing of cells of another organism"/>
    <property type="evidence" value="ECO:0007669"/>
    <property type="project" value="UniProtKB-KW"/>
</dbReference>
<reference evidence="3" key="2">
    <citation type="submission" date="2022-03" db="EMBL/GenBank/DDBJ databases">
        <title>Genome Encyclopedia of Bacteria and Archaea VI: Functional Genomics of Type Strains.</title>
        <authorList>
            <person name="Whitman W."/>
        </authorList>
    </citation>
    <scope>NUCLEOTIDE SEQUENCE</scope>
    <source>
        <strain evidence="3">HSC-15S17</strain>
    </source>
</reference>
<protein>
    <recommendedName>
        <fullName evidence="1">Lysozyme</fullName>
        <ecNumber evidence="1">3.2.1.17</ecNumber>
    </recommendedName>
</protein>
<accession>A0AA41H993</accession>
<keyword evidence="1 3" id="KW-0378">Hydrolase</keyword>
<dbReference type="CDD" id="cd16900">
    <property type="entry name" value="endolysin_R21-like"/>
    <property type="match status" value="1"/>
</dbReference>
<comment type="caution">
    <text evidence="2">The sequence shown here is derived from an EMBL/GenBank/DDBJ whole genome shotgun (WGS) entry which is preliminary data.</text>
</comment>
<dbReference type="EMBL" id="JALJZU010000001">
    <property type="protein sequence ID" value="MCP2007116.1"/>
    <property type="molecule type" value="Genomic_DNA"/>
</dbReference>
<proteinExistence type="inferred from homology"/>
<keyword evidence="1" id="KW-0081">Bacteriolytic enzyme</keyword>
<comment type="similarity">
    <text evidence="1">Belongs to the glycosyl hydrolase 24 family.</text>
</comment>
<dbReference type="InterPro" id="IPR034690">
    <property type="entry name" value="Endolysin_T4_type"/>
</dbReference>
<evidence type="ECO:0000313" key="3">
    <source>
        <dbReference type="EMBL" id="MCP2007116.1"/>
    </source>
</evidence>
<dbReference type="InterPro" id="IPR051018">
    <property type="entry name" value="Bacteriophage_GH24"/>
</dbReference>
<keyword evidence="5" id="KW-1185">Reference proteome</keyword>
<dbReference type="RefSeq" id="WP_217942679.1">
    <property type="nucleotide sequence ID" value="NZ_JAHTGR010000006.1"/>
</dbReference>
<name>A0AA41H993_9BURK</name>
<dbReference type="Pfam" id="PF00959">
    <property type="entry name" value="Phage_lysozyme"/>
    <property type="match status" value="1"/>
</dbReference>
<gene>
    <name evidence="2" type="ORF">KVP70_13150</name>
    <name evidence="3" type="ORF">L1274_000804</name>
</gene>
<dbReference type="GO" id="GO:0042742">
    <property type="term" value="P:defense response to bacterium"/>
    <property type="evidence" value="ECO:0007669"/>
    <property type="project" value="UniProtKB-KW"/>
</dbReference>
<evidence type="ECO:0000313" key="4">
    <source>
        <dbReference type="Proteomes" id="UP001155901"/>
    </source>
</evidence>
<reference evidence="2" key="1">
    <citation type="submission" date="2021-07" db="EMBL/GenBank/DDBJ databases">
        <title>Characterization of violacein-producing bacteria and related species.</title>
        <authorList>
            <person name="Wilson H.S."/>
            <person name="De Leon M.E."/>
        </authorList>
    </citation>
    <scope>NUCLEOTIDE SEQUENCE</scope>
    <source>
        <strain evidence="2">HSC-15S17</strain>
    </source>
</reference>
<dbReference type="GO" id="GO:0016998">
    <property type="term" value="P:cell wall macromolecule catabolic process"/>
    <property type="evidence" value="ECO:0007669"/>
    <property type="project" value="InterPro"/>
</dbReference>